<dbReference type="InterPro" id="IPR016155">
    <property type="entry name" value="Mopterin_synth/thiamin_S_b"/>
</dbReference>
<evidence type="ECO:0000256" key="1">
    <source>
        <dbReference type="ARBA" id="ARBA00022490"/>
    </source>
</evidence>
<dbReference type="InterPro" id="IPR012675">
    <property type="entry name" value="Beta-grasp_dom_sf"/>
</dbReference>
<dbReference type="InterPro" id="IPR015221">
    <property type="entry name" value="Urm1"/>
</dbReference>
<dbReference type="AlphaFoldDB" id="A0A086IZT4"/>
<comment type="subcellular location">
    <subcellularLocation>
        <location evidence="5">Cytoplasm</location>
    </subcellularLocation>
</comment>
<dbReference type="GeneID" id="77677149"/>
<keyword evidence="1 5" id="KW-0963">Cytoplasm</keyword>
<evidence type="ECO:0000256" key="4">
    <source>
        <dbReference type="ARBA" id="ARBA00022786"/>
    </source>
</evidence>
<comment type="pathway">
    <text evidence="5">tRNA modification; 5-methoxycarbonylmethyl-2-thiouridine-tRNA biosynthesis.</text>
</comment>
<evidence type="ECO:0000313" key="7">
    <source>
        <dbReference type="Proteomes" id="UP000054524"/>
    </source>
</evidence>
<dbReference type="SUPFAM" id="SSF54285">
    <property type="entry name" value="MoaD/ThiS"/>
    <property type="match status" value="1"/>
</dbReference>
<evidence type="ECO:0000313" key="6">
    <source>
        <dbReference type="EMBL" id="KFG25402.1"/>
    </source>
</evidence>
<evidence type="ECO:0000256" key="2">
    <source>
        <dbReference type="ARBA" id="ARBA00022499"/>
    </source>
</evidence>
<dbReference type="EMBL" id="AKIJ01000005">
    <property type="protein sequence ID" value="KFG25402.1"/>
    <property type="molecule type" value="Genomic_DNA"/>
</dbReference>
<keyword evidence="2" id="KW-1017">Isopeptide bond</keyword>
<evidence type="ECO:0000256" key="5">
    <source>
        <dbReference type="RuleBase" id="RU361182"/>
    </source>
</evidence>
<dbReference type="PANTHER" id="PTHR14986">
    <property type="entry name" value="RURM1 PROTEIN"/>
    <property type="match status" value="1"/>
</dbReference>
<dbReference type="Gene3D" id="3.10.20.30">
    <property type="match status" value="1"/>
</dbReference>
<accession>A0A086IZT4</accession>
<protein>
    <recommendedName>
        <fullName evidence="5">Ubiquitin-related modifier 1</fullName>
    </recommendedName>
</protein>
<proteinExistence type="inferred from homology"/>
<reference evidence="6 7" key="1">
    <citation type="journal article" date="2014" name="Genome Announc.">
        <title>Genome Sequence of the Microsporidian Species Nematocida sp1 Strain ERTm6 (ATCC PRA-372).</title>
        <authorList>
            <person name="Bakowski M.A."/>
            <person name="Priest M."/>
            <person name="Young S."/>
            <person name="Cuomo C.A."/>
            <person name="Troemel E.R."/>
        </authorList>
    </citation>
    <scope>NUCLEOTIDE SEQUENCE [LARGE SCALE GENOMIC DNA]</scope>
    <source>
        <strain evidence="6 7">ERTm6</strain>
    </source>
</reference>
<gene>
    <name evidence="6" type="ORF">NESG_02176</name>
</gene>
<dbReference type="Proteomes" id="UP000054524">
    <property type="component" value="Unassembled WGS sequence"/>
</dbReference>
<dbReference type="UniPathway" id="UPA00988"/>
<dbReference type="Pfam" id="PF09138">
    <property type="entry name" value="Urm1"/>
    <property type="match status" value="1"/>
</dbReference>
<dbReference type="RefSeq" id="XP_052903957.1">
    <property type="nucleotide sequence ID" value="XM_053049786.1"/>
</dbReference>
<comment type="similarity">
    <text evidence="5">Belongs to the URM1 family.</text>
</comment>
<dbReference type="GO" id="GO:0034227">
    <property type="term" value="P:tRNA thio-modification"/>
    <property type="evidence" value="ECO:0007669"/>
    <property type="project" value="InterPro"/>
</dbReference>
<comment type="caution">
    <text evidence="6">The sequence shown here is derived from an EMBL/GenBank/DDBJ whole genome shotgun (WGS) entry which is preliminary data.</text>
</comment>
<dbReference type="GO" id="GO:0005737">
    <property type="term" value="C:cytoplasm"/>
    <property type="evidence" value="ECO:0007669"/>
    <property type="project" value="UniProtKB-SubCell"/>
</dbReference>
<keyword evidence="7" id="KW-1185">Reference proteome</keyword>
<evidence type="ECO:0000256" key="3">
    <source>
        <dbReference type="ARBA" id="ARBA00022694"/>
    </source>
</evidence>
<organism evidence="6 7">
    <name type="scientific">Nematocida ausubeli (strain ATCC PRA-371 / ERTm2)</name>
    <name type="common">Nematode killer fungus</name>
    <dbReference type="NCBI Taxonomy" id="1913371"/>
    <lineage>
        <taxon>Eukaryota</taxon>
        <taxon>Fungi</taxon>
        <taxon>Fungi incertae sedis</taxon>
        <taxon>Microsporidia</taxon>
        <taxon>Nematocida</taxon>
    </lineage>
</organism>
<name>A0A086IZT4_NEMA1</name>
<sequence>MLLFLVKCKKEIEMKVIFRGGLEDNVNSETLLVDINELKETAREAGRTAVIAKDLILYIEKTHLKSDYKHFSLNGELEGGILCIINEVDWDILKEENTVLNDNDTIHFITTLHGG</sequence>
<dbReference type="HOGENOM" id="CLU_148208_1_0_1"/>
<keyword evidence="3 5" id="KW-0819">tRNA processing</keyword>
<keyword evidence="4" id="KW-0833">Ubl conjugation pathway</keyword>